<dbReference type="AlphaFoldDB" id="A0A8C9RDV1"/>
<keyword evidence="11" id="KW-1185">Reference proteome</keyword>
<dbReference type="SMART" id="SM00409">
    <property type="entry name" value="IG"/>
    <property type="match status" value="2"/>
</dbReference>
<evidence type="ECO:0000256" key="7">
    <source>
        <dbReference type="ARBA" id="ARBA00023180"/>
    </source>
</evidence>
<feature type="domain" description="Ig-like" evidence="9">
    <location>
        <begin position="137"/>
        <end position="230"/>
    </location>
</feature>
<dbReference type="InterPro" id="IPR013783">
    <property type="entry name" value="Ig-like_fold"/>
</dbReference>
<dbReference type="InterPro" id="IPR003599">
    <property type="entry name" value="Ig_sub"/>
</dbReference>
<evidence type="ECO:0000256" key="1">
    <source>
        <dbReference type="ARBA" id="ARBA00004236"/>
    </source>
</evidence>
<dbReference type="GO" id="GO:0002376">
    <property type="term" value="P:immune system process"/>
    <property type="evidence" value="ECO:0007669"/>
    <property type="project" value="UniProtKB-KW"/>
</dbReference>
<dbReference type="GO" id="GO:0005886">
    <property type="term" value="C:plasma membrane"/>
    <property type="evidence" value="ECO:0007669"/>
    <property type="project" value="UniProtKB-SubCell"/>
</dbReference>
<evidence type="ECO:0000256" key="4">
    <source>
        <dbReference type="ARBA" id="ARBA00022859"/>
    </source>
</evidence>
<comment type="subcellular location">
    <subcellularLocation>
        <location evidence="1">Cell membrane</location>
    </subcellularLocation>
</comment>
<dbReference type="SMART" id="SM00406">
    <property type="entry name" value="IGv"/>
    <property type="match status" value="1"/>
</dbReference>
<name>A0A8C9RDV1_SCLFO</name>
<accession>A0A8C9RDV1</accession>
<keyword evidence="7" id="KW-0325">Glycoprotein</keyword>
<keyword evidence="3 8" id="KW-0732">Signal</keyword>
<evidence type="ECO:0000256" key="3">
    <source>
        <dbReference type="ARBA" id="ARBA00022729"/>
    </source>
</evidence>
<evidence type="ECO:0000313" key="11">
    <source>
        <dbReference type="Proteomes" id="UP000694397"/>
    </source>
</evidence>
<dbReference type="InterPro" id="IPR036179">
    <property type="entry name" value="Ig-like_dom_sf"/>
</dbReference>
<evidence type="ECO:0000256" key="2">
    <source>
        <dbReference type="ARBA" id="ARBA00022475"/>
    </source>
</evidence>
<dbReference type="InterPro" id="IPR013106">
    <property type="entry name" value="Ig_V-set"/>
</dbReference>
<dbReference type="OrthoDB" id="8908372at2759"/>
<feature type="chain" id="PRO_5034807168" description="Ig-like domain-containing protein" evidence="8">
    <location>
        <begin position="19"/>
        <end position="236"/>
    </location>
</feature>
<evidence type="ECO:0000313" key="10">
    <source>
        <dbReference type="Ensembl" id="ENSSFOP00015011755.2"/>
    </source>
</evidence>
<evidence type="ECO:0000259" key="9">
    <source>
        <dbReference type="PROSITE" id="PS50835"/>
    </source>
</evidence>
<dbReference type="InterPro" id="IPR003597">
    <property type="entry name" value="Ig_C1-set"/>
</dbReference>
<dbReference type="Ensembl" id="ENSSFOT00015011906.2">
    <property type="protein sequence ID" value="ENSSFOP00015011755.2"/>
    <property type="gene ID" value="ENSSFOG00015007571.2"/>
</dbReference>
<sequence length="236" mass="25413">LLWSLLSLLSNLLIGVRGQRLVTQEPSVLNVNKGETAILDCKKPQDDSYNIYWYKQVPGGVPQFVLYFNRALSSPAYGTGFSSSHFTSRAQSNTHYQLVINSVEAEDSAVYYCKNCITVVFGQGTKLIVTDGSLAAPSLTLLPPSSEQLQADKAALVCLAQVSVGFAEVSWTYNGRPMADGVSTGAAKQQEDKSFALSSFLSVKPSDWDSDGVFSCKVSLGSKQSEATIKKSDCGV</sequence>
<dbReference type="Pfam" id="PF07654">
    <property type="entry name" value="C1-set"/>
    <property type="match status" value="1"/>
</dbReference>
<evidence type="ECO:0000256" key="5">
    <source>
        <dbReference type="ARBA" id="ARBA00023136"/>
    </source>
</evidence>
<dbReference type="InterPro" id="IPR007110">
    <property type="entry name" value="Ig-like_dom"/>
</dbReference>
<dbReference type="FunFam" id="2.60.40.10:FF:000283">
    <property type="entry name" value="Immunoglobulin kappa constant"/>
    <property type="match status" value="1"/>
</dbReference>
<dbReference type="GeneTree" id="ENSGT00940000163891"/>
<feature type="domain" description="Ig-like" evidence="9">
    <location>
        <begin position="19"/>
        <end position="113"/>
    </location>
</feature>
<evidence type="ECO:0000256" key="8">
    <source>
        <dbReference type="SAM" id="SignalP"/>
    </source>
</evidence>
<dbReference type="PANTHER" id="PTHR19433">
    <property type="entry name" value="T-CELL RECEPTOR ALPHA CHAIN V REGION-RELATED"/>
    <property type="match status" value="1"/>
</dbReference>
<reference evidence="10 11" key="1">
    <citation type="submission" date="2019-04" db="EMBL/GenBank/DDBJ databases">
        <authorList>
            <consortium name="Wellcome Sanger Institute Data Sharing"/>
        </authorList>
    </citation>
    <scope>NUCLEOTIDE SEQUENCE [LARGE SCALE GENOMIC DNA]</scope>
</reference>
<reference evidence="10" key="2">
    <citation type="submission" date="2025-08" db="UniProtKB">
        <authorList>
            <consortium name="Ensembl"/>
        </authorList>
    </citation>
    <scope>IDENTIFICATION</scope>
</reference>
<keyword evidence="6" id="KW-1015">Disulfide bond</keyword>
<keyword evidence="2" id="KW-1003">Cell membrane</keyword>
<dbReference type="Pfam" id="PF07686">
    <property type="entry name" value="V-set"/>
    <property type="match status" value="1"/>
</dbReference>
<reference evidence="10" key="3">
    <citation type="submission" date="2025-09" db="UniProtKB">
        <authorList>
            <consortium name="Ensembl"/>
        </authorList>
    </citation>
    <scope>IDENTIFICATION</scope>
</reference>
<keyword evidence="4" id="KW-0391">Immunity</keyword>
<dbReference type="InterPro" id="IPR052051">
    <property type="entry name" value="TCR_complex_component"/>
</dbReference>
<protein>
    <recommendedName>
        <fullName evidence="9">Ig-like domain-containing protein</fullName>
    </recommendedName>
</protein>
<proteinExistence type="predicted"/>
<feature type="signal peptide" evidence="8">
    <location>
        <begin position="1"/>
        <end position="18"/>
    </location>
</feature>
<dbReference type="SUPFAM" id="SSF48726">
    <property type="entry name" value="Immunoglobulin"/>
    <property type="match status" value="2"/>
</dbReference>
<dbReference type="PROSITE" id="PS50835">
    <property type="entry name" value="IG_LIKE"/>
    <property type="match status" value="2"/>
</dbReference>
<evidence type="ECO:0000256" key="6">
    <source>
        <dbReference type="ARBA" id="ARBA00023157"/>
    </source>
</evidence>
<dbReference type="GO" id="GO:0009617">
    <property type="term" value="P:response to bacterium"/>
    <property type="evidence" value="ECO:0007669"/>
    <property type="project" value="TreeGrafter"/>
</dbReference>
<dbReference type="SMART" id="SM00407">
    <property type="entry name" value="IGc1"/>
    <property type="match status" value="1"/>
</dbReference>
<keyword evidence="5" id="KW-0472">Membrane</keyword>
<organism evidence="10 11">
    <name type="scientific">Scleropages formosus</name>
    <name type="common">Asian bonytongue</name>
    <name type="synonym">Osteoglossum formosum</name>
    <dbReference type="NCBI Taxonomy" id="113540"/>
    <lineage>
        <taxon>Eukaryota</taxon>
        <taxon>Metazoa</taxon>
        <taxon>Chordata</taxon>
        <taxon>Craniata</taxon>
        <taxon>Vertebrata</taxon>
        <taxon>Euteleostomi</taxon>
        <taxon>Actinopterygii</taxon>
        <taxon>Neopterygii</taxon>
        <taxon>Teleostei</taxon>
        <taxon>Osteoglossocephala</taxon>
        <taxon>Osteoglossomorpha</taxon>
        <taxon>Osteoglossiformes</taxon>
        <taxon>Osteoglossidae</taxon>
        <taxon>Scleropages</taxon>
    </lineage>
</organism>
<dbReference type="CDD" id="cd00099">
    <property type="entry name" value="IgV"/>
    <property type="match status" value="1"/>
</dbReference>
<dbReference type="Gene3D" id="2.60.40.10">
    <property type="entry name" value="Immunoglobulins"/>
    <property type="match status" value="2"/>
</dbReference>
<dbReference type="Proteomes" id="UP000694397">
    <property type="component" value="Chromosome 3"/>
</dbReference>